<sequence>MPLILGRPFLATAKTLIDVNERTLILRYGEERITLGIDHKPRSEEVKEVEPSDMNASGGKPYKANPTIAVSSCDGVKQESNEGISPKEGRKKVAWRKRISRVNARRKEKGKAKVIGQEGHQMELKLGGTMRRPKNVADPLSVASCSKT</sequence>
<dbReference type="Proteomes" id="UP001497516">
    <property type="component" value="Chromosome 8"/>
</dbReference>
<evidence type="ECO:0000256" key="1">
    <source>
        <dbReference type="SAM" id="MobiDB-lite"/>
    </source>
</evidence>
<dbReference type="EMBL" id="OZ034821">
    <property type="protein sequence ID" value="CAL1407527.1"/>
    <property type="molecule type" value="Genomic_DNA"/>
</dbReference>
<reference evidence="2 3" key="1">
    <citation type="submission" date="2024-04" db="EMBL/GenBank/DDBJ databases">
        <authorList>
            <person name="Fracassetti M."/>
        </authorList>
    </citation>
    <scope>NUCLEOTIDE SEQUENCE [LARGE SCALE GENOMIC DNA]</scope>
</reference>
<feature type="compositionally biased region" description="Basic residues" evidence="1">
    <location>
        <begin position="89"/>
        <end position="112"/>
    </location>
</feature>
<feature type="compositionally biased region" description="Basic and acidic residues" evidence="1">
    <location>
        <begin position="76"/>
        <end position="88"/>
    </location>
</feature>
<evidence type="ECO:0000313" key="3">
    <source>
        <dbReference type="Proteomes" id="UP001497516"/>
    </source>
</evidence>
<gene>
    <name evidence="2" type="ORF">LTRI10_LOCUS47188</name>
</gene>
<protein>
    <submittedName>
        <fullName evidence="2">Uncharacterized protein</fullName>
    </submittedName>
</protein>
<dbReference type="AlphaFoldDB" id="A0AAV2GBH3"/>
<feature type="region of interest" description="Disordered" evidence="1">
    <location>
        <begin position="44"/>
        <end position="148"/>
    </location>
</feature>
<name>A0AAV2GBH3_9ROSI</name>
<keyword evidence="3" id="KW-1185">Reference proteome</keyword>
<organism evidence="2 3">
    <name type="scientific">Linum trigynum</name>
    <dbReference type="NCBI Taxonomy" id="586398"/>
    <lineage>
        <taxon>Eukaryota</taxon>
        <taxon>Viridiplantae</taxon>
        <taxon>Streptophyta</taxon>
        <taxon>Embryophyta</taxon>
        <taxon>Tracheophyta</taxon>
        <taxon>Spermatophyta</taxon>
        <taxon>Magnoliopsida</taxon>
        <taxon>eudicotyledons</taxon>
        <taxon>Gunneridae</taxon>
        <taxon>Pentapetalae</taxon>
        <taxon>rosids</taxon>
        <taxon>fabids</taxon>
        <taxon>Malpighiales</taxon>
        <taxon>Linaceae</taxon>
        <taxon>Linum</taxon>
    </lineage>
</organism>
<proteinExistence type="predicted"/>
<evidence type="ECO:0000313" key="2">
    <source>
        <dbReference type="EMBL" id="CAL1407527.1"/>
    </source>
</evidence>
<accession>A0AAV2GBH3</accession>